<reference evidence="4 5" key="1">
    <citation type="journal article" date="2024" name="Plant Biotechnol. J.">
        <title>Dendrobium thyrsiflorum genome and its molecular insights into genes involved in important horticultural traits.</title>
        <authorList>
            <person name="Chen B."/>
            <person name="Wang J.Y."/>
            <person name="Zheng P.J."/>
            <person name="Li K.L."/>
            <person name="Liang Y.M."/>
            <person name="Chen X.F."/>
            <person name="Zhang C."/>
            <person name="Zhao X."/>
            <person name="He X."/>
            <person name="Zhang G.Q."/>
            <person name="Liu Z.J."/>
            <person name="Xu Q."/>
        </authorList>
    </citation>
    <scope>NUCLEOTIDE SEQUENCE [LARGE SCALE GENOMIC DNA]</scope>
    <source>
        <strain evidence="4">GZMU011</strain>
    </source>
</reference>
<evidence type="ECO:0000313" key="5">
    <source>
        <dbReference type="Proteomes" id="UP001552299"/>
    </source>
</evidence>
<dbReference type="PANTHER" id="PTHR47926:SF528">
    <property type="entry name" value="PENTATRICOPEPTIDE REPEAT-CONTAINING PROTEIN"/>
    <property type="match status" value="1"/>
</dbReference>
<feature type="repeat" description="PPR" evidence="3">
    <location>
        <begin position="301"/>
        <end position="335"/>
    </location>
</feature>
<dbReference type="Proteomes" id="UP001552299">
    <property type="component" value="Unassembled WGS sequence"/>
</dbReference>
<dbReference type="FunFam" id="1.25.40.10:FF:000470">
    <property type="entry name" value="Pentatricopeptide repeat-containing protein At5g66520"/>
    <property type="match status" value="1"/>
</dbReference>
<feature type="repeat" description="PPR" evidence="3">
    <location>
        <begin position="433"/>
        <end position="467"/>
    </location>
</feature>
<dbReference type="InterPro" id="IPR046960">
    <property type="entry name" value="PPR_At4g14850-like_plant"/>
</dbReference>
<dbReference type="Pfam" id="PF13041">
    <property type="entry name" value="PPR_2"/>
    <property type="match status" value="3"/>
</dbReference>
<evidence type="ECO:0000313" key="4">
    <source>
        <dbReference type="EMBL" id="KAL0927984.1"/>
    </source>
</evidence>
<evidence type="ECO:0000256" key="1">
    <source>
        <dbReference type="ARBA" id="ARBA00006643"/>
    </source>
</evidence>
<sequence length="662" mass="74689">MDGDLSMFPLVPIESHSDLHRFSPEATALPRFKLQANLYSLLQRCCSMKQLKQLQAQLTSHGLLSDTLTLSTLIAFCSLTRSGDLIHGRQLFDRVAFPNRFMYNTLIRGYSNSDTRMESFVLLRRMIAQGFLPNNFTFPFVLKSIAEKSTLEASFVLHSMIIKTGFASQVVVMNALLHVYVVSGHVCRAHKLFDEIPQKSIVSWNSMIDGYSQKGDCRSAFELFGVMRGLDLEPDEFTLASLLSVCAQSRNLELGRALHHLIVMNRVDNDLIVNNALIDLYGKCGEPVLAQACFDRMPVRNVVSWTSLFQGYAKNGLLDLARSCFEQMRERSVVSWNAMMDCYICSDQCQEALLLYERMKISGILPDEVTLINVLSACSQIGNLVIGKITHEYIVQNFTNPSLILLNSIIDMYAKCGHLDVALSLFDMIEKKNVVSWNVIIGALAVHGNALDAIELFRRMRGYGFSPDGITFVGVLSACSHGGLLELGHHYFEAMDVVYNVRHEIEHYACMVDLFGRRGYIGRAIEFIIRMPMKPDVVIWGALLGACRIHGDLRTGLQVMKQLLELEVYSSGLFVLLSNLFCEMQRREDVMKVRKLMNEGGVKKVEGRSLIEIGGKIHEFLVEDFRHESSSNIYFLMDQLTDHLMSLVSFSNSLETLLLTEE</sequence>
<dbReference type="Gene3D" id="1.25.40.10">
    <property type="entry name" value="Tetratricopeptide repeat domain"/>
    <property type="match status" value="4"/>
</dbReference>
<dbReference type="EMBL" id="JANQDX010000002">
    <property type="protein sequence ID" value="KAL0927984.1"/>
    <property type="molecule type" value="Genomic_DNA"/>
</dbReference>
<dbReference type="InterPro" id="IPR002885">
    <property type="entry name" value="PPR_rpt"/>
</dbReference>
<dbReference type="AlphaFoldDB" id="A0ABD0VS26"/>
<evidence type="ECO:0008006" key="6">
    <source>
        <dbReference type="Google" id="ProtNLM"/>
    </source>
</evidence>
<accession>A0ABD0VS26</accession>
<comment type="similarity">
    <text evidence="1">Belongs to the PPR family. PCMP-H subfamily.</text>
</comment>
<name>A0ABD0VS26_DENTH</name>
<organism evidence="4 5">
    <name type="scientific">Dendrobium thyrsiflorum</name>
    <name type="common">Pinecone-like raceme dendrobium</name>
    <name type="synonym">Orchid</name>
    <dbReference type="NCBI Taxonomy" id="117978"/>
    <lineage>
        <taxon>Eukaryota</taxon>
        <taxon>Viridiplantae</taxon>
        <taxon>Streptophyta</taxon>
        <taxon>Embryophyta</taxon>
        <taxon>Tracheophyta</taxon>
        <taxon>Spermatophyta</taxon>
        <taxon>Magnoliopsida</taxon>
        <taxon>Liliopsida</taxon>
        <taxon>Asparagales</taxon>
        <taxon>Orchidaceae</taxon>
        <taxon>Epidendroideae</taxon>
        <taxon>Malaxideae</taxon>
        <taxon>Dendrobiinae</taxon>
        <taxon>Dendrobium</taxon>
    </lineage>
</organism>
<dbReference type="PANTHER" id="PTHR47926">
    <property type="entry name" value="PENTATRICOPEPTIDE REPEAT-CONTAINING PROTEIN"/>
    <property type="match status" value="1"/>
</dbReference>
<proteinExistence type="inferred from homology"/>
<dbReference type="GO" id="GO:0003729">
    <property type="term" value="F:mRNA binding"/>
    <property type="evidence" value="ECO:0007669"/>
    <property type="project" value="UniProtKB-ARBA"/>
</dbReference>
<dbReference type="PROSITE" id="PS51375">
    <property type="entry name" value="PPR"/>
    <property type="match status" value="4"/>
</dbReference>
<dbReference type="InterPro" id="IPR046848">
    <property type="entry name" value="E_motif"/>
</dbReference>
<dbReference type="FunFam" id="1.25.40.10:FF:000348">
    <property type="entry name" value="Pentatricopeptide repeat-containing protein chloroplastic"/>
    <property type="match status" value="1"/>
</dbReference>
<keyword evidence="2" id="KW-0677">Repeat</keyword>
<dbReference type="FunFam" id="1.25.40.10:FF:000690">
    <property type="entry name" value="Pentatricopeptide repeat-containing protein"/>
    <property type="match status" value="1"/>
</dbReference>
<dbReference type="Pfam" id="PF20431">
    <property type="entry name" value="E_motif"/>
    <property type="match status" value="1"/>
</dbReference>
<dbReference type="InterPro" id="IPR011990">
    <property type="entry name" value="TPR-like_helical_dom_sf"/>
</dbReference>
<dbReference type="NCBIfam" id="TIGR00756">
    <property type="entry name" value="PPR"/>
    <property type="match status" value="5"/>
</dbReference>
<feature type="repeat" description="PPR" evidence="3">
    <location>
        <begin position="99"/>
        <end position="133"/>
    </location>
</feature>
<dbReference type="Pfam" id="PF01535">
    <property type="entry name" value="PPR"/>
    <property type="match status" value="2"/>
</dbReference>
<gene>
    <name evidence="4" type="ORF">M5K25_002212</name>
</gene>
<protein>
    <recommendedName>
        <fullName evidence="6">Pentatricopeptide repeat-containing protein</fullName>
    </recommendedName>
</protein>
<keyword evidence="5" id="KW-1185">Reference proteome</keyword>
<comment type="caution">
    <text evidence="4">The sequence shown here is derived from an EMBL/GenBank/DDBJ whole genome shotgun (WGS) entry which is preliminary data.</text>
</comment>
<evidence type="ECO:0000256" key="2">
    <source>
        <dbReference type="ARBA" id="ARBA00022737"/>
    </source>
</evidence>
<evidence type="ECO:0000256" key="3">
    <source>
        <dbReference type="PROSITE-ProRule" id="PRU00708"/>
    </source>
</evidence>
<feature type="repeat" description="PPR" evidence="3">
    <location>
        <begin position="200"/>
        <end position="234"/>
    </location>
</feature>